<name>A0A481TGC7_HHV2</name>
<reference evidence="2" key="1">
    <citation type="submission" date="2018-08" db="EMBL/GenBank/DDBJ databases">
        <title>HSV2 whole genome sequences from clinical isolates.</title>
        <authorList>
            <person name="Roychoudhury P."/>
            <person name="Greninger A.L."/>
            <person name="Jerome K.R."/>
            <person name="Johnston C."/>
            <person name="Wald A."/>
            <person name="Xie H."/>
        </authorList>
    </citation>
    <scope>NUCLEOTIDE SEQUENCE</scope>
    <source>
        <strain evidence="2">2005-31227</strain>
    </source>
</reference>
<sequence>MLMGFLEYTRLVPGDGAAPRGGGFPPSAPAGARGYWGNRKCRPFGGVDRRRV</sequence>
<feature type="region of interest" description="Disordered" evidence="1">
    <location>
        <begin position="16"/>
        <end position="35"/>
    </location>
</feature>
<accession>A0A481TGC7</accession>
<organismHost>
    <name type="scientific">Homo sapiens</name>
    <name type="common">Human</name>
    <dbReference type="NCBI Taxonomy" id="9606"/>
</organismHost>
<protein>
    <submittedName>
        <fullName evidence="2">Uncharacterized protein</fullName>
    </submittedName>
</protein>
<evidence type="ECO:0000313" key="2">
    <source>
        <dbReference type="EMBL" id="QBH79983.1"/>
    </source>
</evidence>
<dbReference type="EMBL" id="MH790602">
    <property type="protein sequence ID" value="QBH79983.1"/>
    <property type="molecule type" value="Genomic_DNA"/>
</dbReference>
<organism evidence="2">
    <name type="scientific">Human herpesvirus 2</name>
    <name type="common">HHV-2</name>
    <name type="synonym">Human herpes simplex virus 2</name>
    <dbReference type="NCBI Taxonomy" id="10310"/>
    <lineage>
        <taxon>Viruses</taxon>
        <taxon>Duplodnaviria</taxon>
        <taxon>Heunggongvirae</taxon>
        <taxon>Peploviricota</taxon>
        <taxon>Herviviricetes</taxon>
        <taxon>Herpesvirales</taxon>
        <taxon>Orthoherpesviridae</taxon>
        <taxon>Alphaherpesvirinae</taxon>
        <taxon>Simplexvirus</taxon>
        <taxon>Simplexvirus humanalpha2</taxon>
    </lineage>
</organism>
<evidence type="ECO:0000256" key="1">
    <source>
        <dbReference type="SAM" id="MobiDB-lite"/>
    </source>
</evidence>
<proteinExistence type="predicted"/>